<dbReference type="PANTHER" id="PTHR23253:SF78">
    <property type="entry name" value="EUKARYOTIC TRANSLATION INITIATION FACTOR 4G1, ISOFORM B-RELATED"/>
    <property type="match status" value="1"/>
</dbReference>
<evidence type="ECO:0000313" key="12">
    <source>
        <dbReference type="RefSeq" id="XP_015180092.1"/>
    </source>
</evidence>
<dbReference type="Pfam" id="PF02020">
    <property type="entry name" value="W2"/>
    <property type="match status" value="1"/>
</dbReference>
<dbReference type="RefSeq" id="XP_015180091.1">
    <property type="nucleotide sequence ID" value="XM_015324605.1"/>
</dbReference>
<feature type="region of interest" description="Disordered" evidence="6">
    <location>
        <begin position="819"/>
        <end position="972"/>
    </location>
</feature>
<dbReference type="InterPro" id="IPR003307">
    <property type="entry name" value="W2_domain"/>
</dbReference>
<feature type="compositionally biased region" description="Low complexity" evidence="6">
    <location>
        <begin position="744"/>
        <end position="759"/>
    </location>
</feature>
<name>A0ABM1IIQ5_POLDO</name>
<dbReference type="SMART" id="SM00543">
    <property type="entry name" value="MIF4G"/>
    <property type="match status" value="1"/>
</dbReference>
<dbReference type="Pfam" id="PF21140">
    <property type="entry name" value="eIF4G1-like_eIF4E-bd"/>
    <property type="match status" value="1"/>
</dbReference>
<feature type="compositionally biased region" description="Polar residues" evidence="6">
    <location>
        <begin position="462"/>
        <end position="472"/>
    </location>
</feature>
<feature type="region of interest" description="Disordered" evidence="6">
    <location>
        <begin position="512"/>
        <end position="565"/>
    </location>
</feature>
<feature type="compositionally biased region" description="Basic and acidic residues" evidence="6">
    <location>
        <begin position="452"/>
        <end position="461"/>
    </location>
</feature>
<dbReference type="RefSeq" id="XP_015180090.1">
    <property type="nucleotide sequence ID" value="XM_015324604.1"/>
</dbReference>
<accession>A0ABM1IIQ5</accession>
<feature type="compositionally biased region" description="Basic and acidic residues" evidence="6">
    <location>
        <begin position="1000"/>
        <end position="1021"/>
    </location>
</feature>
<feature type="region of interest" description="Disordered" evidence="6">
    <location>
        <begin position="1712"/>
        <end position="1800"/>
    </location>
</feature>
<keyword evidence="4" id="KW-0810">Translation regulation</keyword>
<feature type="region of interest" description="Disordered" evidence="6">
    <location>
        <begin position="1288"/>
        <end position="1308"/>
    </location>
</feature>
<dbReference type="InterPro" id="IPR016024">
    <property type="entry name" value="ARM-type_fold"/>
</dbReference>
<evidence type="ECO:0000256" key="5">
    <source>
        <dbReference type="ARBA" id="ARBA00022917"/>
    </source>
</evidence>
<reference evidence="10 11" key="1">
    <citation type="submission" date="2025-05" db="UniProtKB">
        <authorList>
            <consortium name="RefSeq"/>
        </authorList>
    </citation>
    <scope>IDENTIFICATION</scope>
    <source>
        <tissue evidence="10 11">Whole body</tissue>
    </source>
</reference>
<dbReference type="PANTHER" id="PTHR23253">
    <property type="entry name" value="EUKARYOTIC TRANSLATION INITIATION FACTOR 4 GAMMA"/>
    <property type="match status" value="1"/>
</dbReference>
<feature type="compositionally biased region" description="Low complexity" evidence="6">
    <location>
        <begin position="1141"/>
        <end position="1152"/>
    </location>
</feature>
<feature type="compositionally biased region" description="Low complexity" evidence="6">
    <location>
        <begin position="1174"/>
        <end position="1193"/>
    </location>
</feature>
<dbReference type="Proteomes" id="UP000694924">
    <property type="component" value="Unplaced"/>
</dbReference>
<feature type="domain" description="MI" evidence="8">
    <location>
        <begin position="1802"/>
        <end position="1924"/>
    </location>
</feature>
<feature type="compositionally biased region" description="Low complexity" evidence="6">
    <location>
        <begin position="528"/>
        <end position="563"/>
    </location>
</feature>
<feature type="compositionally biased region" description="Low complexity" evidence="6">
    <location>
        <begin position="773"/>
        <end position="791"/>
    </location>
</feature>
<evidence type="ECO:0000313" key="11">
    <source>
        <dbReference type="RefSeq" id="XP_015180091.1"/>
    </source>
</evidence>
<proteinExistence type="inferred from homology"/>
<evidence type="ECO:0000256" key="4">
    <source>
        <dbReference type="ARBA" id="ARBA00022845"/>
    </source>
</evidence>
<dbReference type="Gene3D" id="1.25.40.180">
    <property type="match status" value="3"/>
</dbReference>
<feature type="compositionally biased region" description="Low complexity" evidence="6">
    <location>
        <begin position="851"/>
        <end position="867"/>
    </location>
</feature>
<dbReference type="PROSITE" id="PS51366">
    <property type="entry name" value="MI"/>
    <property type="match status" value="1"/>
</dbReference>
<comment type="similarity">
    <text evidence="1">Belongs to the eukaryotic initiation factor 4G family.</text>
</comment>
<feature type="domain" description="W2" evidence="7">
    <location>
        <begin position="1996"/>
        <end position="2162"/>
    </location>
</feature>
<feature type="region of interest" description="Disordered" evidence="6">
    <location>
        <begin position="452"/>
        <end position="472"/>
    </location>
</feature>
<organism evidence="9 12">
    <name type="scientific">Polistes dominula</name>
    <name type="common">European paper wasp</name>
    <name type="synonym">Vespa dominula</name>
    <dbReference type="NCBI Taxonomy" id="743375"/>
    <lineage>
        <taxon>Eukaryota</taxon>
        <taxon>Metazoa</taxon>
        <taxon>Ecdysozoa</taxon>
        <taxon>Arthropoda</taxon>
        <taxon>Hexapoda</taxon>
        <taxon>Insecta</taxon>
        <taxon>Pterygota</taxon>
        <taxon>Neoptera</taxon>
        <taxon>Endopterygota</taxon>
        <taxon>Hymenoptera</taxon>
        <taxon>Apocrita</taxon>
        <taxon>Aculeata</taxon>
        <taxon>Vespoidea</taxon>
        <taxon>Vespidae</taxon>
        <taxon>Polistinae</taxon>
        <taxon>Polistini</taxon>
        <taxon>Polistes</taxon>
    </lineage>
</organism>
<evidence type="ECO:0000256" key="2">
    <source>
        <dbReference type="ARBA" id="ARBA00022540"/>
    </source>
</evidence>
<dbReference type="InterPro" id="IPR003891">
    <property type="entry name" value="Initiation_fac_eIF4g_MI"/>
</dbReference>
<dbReference type="GO" id="GO:0003743">
    <property type="term" value="F:translation initiation factor activity"/>
    <property type="evidence" value="ECO:0007669"/>
    <property type="project" value="UniProtKB-KW"/>
</dbReference>
<feature type="compositionally biased region" description="Pro residues" evidence="6">
    <location>
        <begin position="734"/>
        <end position="743"/>
    </location>
</feature>
<dbReference type="SMART" id="SM00515">
    <property type="entry name" value="eIF5C"/>
    <property type="match status" value="1"/>
</dbReference>
<protein>
    <submittedName>
        <fullName evidence="10 11">Eukaryotic translation initiation factor 4 gamma 1 isoform X1</fullName>
    </submittedName>
</protein>
<dbReference type="InterPro" id="IPR003890">
    <property type="entry name" value="MIF4G-like_typ-3"/>
</dbReference>
<feature type="region of interest" description="Disordered" evidence="6">
    <location>
        <begin position="1000"/>
        <end position="1027"/>
    </location>
</feature>
<feature type="compositionally biased region" description="Basic and acidic residues" evidence="6">
    <location>
        <begin position="1625"/>
        <end position="1634"/>
    </location>
</feature>
<feature type="region of interest" description="Disordered" evidence="6">
    <location>
        <begin position="720"/>
        <end position="791"/>
    </location>
</feature>
<evidence type="ECO:0000313" key="10">
    <source>
        <dbReference type="RefSeq" id="XP_015180090.1"/>
    </source>
</evidence>
<feature type="compositionally biased region" description="Low complexity" evidence="6">
    <location>
        <begin position="1748"/>
        <end position="1766"/>
    </location>
</feature>
<feature type="compositionally biased region" description="Polar residues" evidence="6">
    <location>
        <begin position="1767"/>
        <end position="1796"/>
    </location>
</feature>
<feature type="compositionally biased region" description="Low complexity" evidence="6">
    <location>
        <begin position="156"/>
        <end position="177"/>
    </location>
</feature>
<feature type="compositionally biased region" description="Polar residues" evidence="6">
    <location>
        <begin position="822"/>
        <end position="831"/>
    </location>
</feature>
<evidence type="ECO:0000256" key="1">
    <source>
        <dbReference type="ARBA" id="ARBA00005775"/>
    </source>
</evidence>
<dbReference type="CDD" id="cd11559">
    <property type="entry name" value="W2_eIF4G1_like"/>
    <property type="match status" value="1"/>
</dbReference>
<feature type="compositionally biased region" description="Gly residues" evidence="6">
    <location>
        <begin position="121"/>
        <end position="140"/>
    </location>
</feature>
<dbReference type="SUPFAM" id="SSF48371">
    <property type="entry name" value="ARM repeat"/>
    <property type="match status" value="3"/>
</dbReference>
<dbReference type="SMART" id="SM00544">
    <property type="entry name" value="MA3"/>
    <property type="match status" value="1"/>
</dbReference>
<sequence length="2173" mass="239340">MVSRFGVSKEGGVDVAAVGTMQCILGPHHHHHYPAPHPQNPQPGHHVHHATHPPPPSPSPHLNHQLSHHQIAVNINQIGQQLGHQAPPLRVFTQNNYRFVLGSEFHAGNYGAQPGGQVVGGGGGSVGVPGGRGPPLGGLPLGQSTAGIPPGGPAGGQAPPQAQAPGIQAQQSQGPAPTTTPPVHTPSPQEMGKSTHMQTHNYYSAAPRPQQPRNLNHRGGQGGTNNQVVGMAGVAGGAGQPPVMYTAGLTSQPGAVFVPSHVAGIPTGPHQQSVYHMNNQLIQFSSAPQRHQTQGQSYYPPYQPHALLTQNIYPYQAGPAPQPSFFYASPTAPLGINRSSATAVSGGAQHVGGTLGGAQGAAMVPQGTLQQTTQQPQPLPQIGYNNYDVVYGSSLVPGYYKDYNLYSGYNGGSTTGTNSSIRSKKPRGERAITDIVNPSTGKNISHEIYDDDTSVEHESNSRETPQLQNSSGAEVVADFAARVAKAATESSDSGSPVPVVVTTPETTFVPQITTQSLSNIKTTTNGLNSNSNNNNNNNNNNSSSSHSANSSSSSNNNNNNNNSLATQSQNMSKVHALCNQSLETPCSQNKLIPTPSGTAAAAAPSCIVSPSATTSLTSSTTAMTTTPLAATISSTAPVLLSSSSSPSPSSCAIKTTTAVESKPLQFFAKEFHPRGEKKTTNSNEEIVAVVNDNNIPPAQPMTTTTTTTTTLASTTTLLDQEVKRTTSPPSVNVQPPPPPPPSSAPQHHQPQQQQPQQQQPHHHHQQQHHHQQSQHNYQQQSVHQTQQQQHAVSNVVGNIPEVSSKPSSNAAAVNPTHIREQPFTNNSQTTAPKTNSPPNKSNSPPRRKSSQSHNNANNANSEPLANAKELREKKREKSINSRNVTTTPAPAHNQPDHHHHHHHHHHHQKTNGDANGEKSEQEAISLPPPIARNEVPSKATEGKVMQKQKNKNKLKPRDLNRKGAEKEGTDMDAFMNKLDNKITSAKETFVTKENKDFANIEENAKDNKDTDNKESSTEKETTTTITTTTTTTSNAVYCKTSKNPVRDVEQESNNEQLAQATNIERSQDDKEVCNTEVSSNVEDHSQINVTSPITTCSNAQIKSVPNNDVVDHAIVVVKDNIDVETIVAQKNEENTKMSTLQQQQQQQQQSSSPDEEKVVPSVPTVEKSNESSEQQQQPQQQTTQQSTPTSPTTVDASKNSITLKYTYKDDQWSPINKDGKKVYDREFLIRLQDDPNSKIKPNNLPDLEVVLKDNKNRPPMDFRSFKDTSMSRPDSLFPVFVKSSGLARGVPPANRKSLPPGKPKTNNQKNMIHLSLSLREDVKLRETENAWKPARLKQLDLSEEEAKTLQLYKRVRSVLNKLTPQKFSTLVDQVRALNIDTQERLQGVINLVFEKAVDEPSFSVAYALMCKELAMMEASGGDKSGTKPTESSVNFRKLIVSRCQKEFEKNPLDEVTRTNKLKEIDECTDPEKKKDLLLQLEEEERRIRIKSVGNIRFIGELYKQGMLTTGIMHRCIVHLLDQNDEDSLECLCKLLTTIGKDLESKSKMEEMQDYFCKMSEIVSRRGQSKISSRIRFMLQDVIDLRANKWVPRRDDSNPKTIDQIQKEVESERLDTQLTNTPLNAPRKDDRNADRKRNRGFGATDEGGWCQAVGRARPQTYSVETAKLRQKTTPVDDLILGSRNYFMWKTSTNNTKNSTNKFALLENINTIEQDRRMPPLPLSGSRSTGPRDYGRDYKSSYDGRSSRNGSHQLSSGGASSSRESSLLDNAQSQSVSMPTQSLKSSASSPPVTSNQKPPLSEEEFDKVFNSILKDYLREHSLENAISDVIQTFDNTTFTKFVRESINYVLEKSPPERERVSRLMLELIKKNVMPLQHLKAGFSEVLELVDDLIIDIPRIWTYLAEVLTHPLKEEIMPLSEMNSIFISLKSQGGAGKLLGELLAKLCQEKGSKWVADKWDQSRLSINDIIDSERESIDKIAKEYHLEFLIGDYNSAKSSNKDELSLQQIHEHLRKLMKEKSFDQINNWITEFVDDRVKDPKFIRILMTAILETSIVSFNDTWKLNENTFSNLQNLIHRYVDTDEVLELQCLYAIQAYMTKIEFPLGILRSVINKLSGDNIISSDAFLAWQKGEDPAEHEGHSVAIMTLTAFFTSLQEADDSSSVEDGTSNVNSDHF</sequence>
<dbReference type="Pfam" id="PF02847">
    <property type="entry name" value="MA3"/>
    <property type="match status" value="1"/>
</dbReference>
<gene>
    <name evidence="10 11 12" type="primary">LOC107068335</name>
</gene>
<feature type="region of interest" description="Disordered" evidence="6">
    <location>
        <begin position="1134"/>
        <end position="1197"/>
    </location>
</feature>
<dbReference type="GeneID" id="107068335"/>
<keyword evidence="3" id="KW-0597">Phosphoprotein</keyword>
<feature type="region of interest" description="Disordered" evidence="6">
    <location>
        <begin position="1606"/>
        <end position="1644"/>
    </location>
</feature>
<dbReference type="PROSITE" id="PS51363">
    <property type="entry name" value="W2"/>
    <property type="match status" value="1"/>
</dbReference>
<feature type="compositionally biased region" description="Basic and acidic residues" evidence="6">
    <location>
        <begin position="1731"/>
        <end position="1744"/>
    </location>
</feature>
<feature type="compositionally biased region" description="Low complexity" evidence="6">
    <location>
        <begin position="832"/>
        <end position="844"/>
    </location>
</feature>
<evidence type="ECO:0000256" key="6">
    <source>
        <dbReference type="SAM" id="MobiDB-lite"/>
    </source>
</evidence>
<feature type="compositionally biased region" description="Basic and acidic residues" evidence="6">
    <location>
        <begin position="868"/>
        <end position="879"/>
    </location>
</feature>
<dbReference type="Pfam" id="PF02854">
    <property type="entry name" value="MIF4G"/>
    <property type="match status" value="1"/>
</dbReference>
<keyword evidence="9" id="KW-1185">Reference proteome</keyword>
<keyword evidence="5" id="KW-0648">Protein biosynthesis</keyword>
<dbReference type="InterPro" id="IPR049485">
    <property type="entry name" value="eIF4G1-like_eIF4E-bd"/>
</dbReference>
<evidence type="ECO:0000259" key="7">
    <source>
        <dbReference type="PROSITE" id="PS51363"/>
    </source>
</evidence>
<evidence type="ECO:0000256" key="3">
    <source>
        <dbReference type="ARBA" id="ARBA00022553"/>
    </source>
</evidence>
<dbReference type="RefSeq" id="XP_015180092.1">
    <property type="nucleotide sequence ID" value="XM_015324606.1"/>
</dbReference>
<feature type="compositionally biased region" description="Basic and acidic residues" evidence="6">
    <location>
        <begin position="955"/>
        <end position="969"/>
    </location>
</feature>
<evidence type="ECO:0000259" key="8">
    <source>
        <dbReference type="PROSITE" id="PS51366"/>
    </source>
</evidence>
<feature type="compositionally biased region" description="Polar residues" evidence="6">
    <location>
        <begin position="512"/>
        <end position="527"/>
    </location>
</feature>
<feature type="region of interest" description="Disordered" evidence="6">
    <location>
        <begin position="28"/>
        <end position="64"/>
    </location>
</feature>
<evidence type="ECO:0000313" key="9">
    <source>
        <dbReference type="Proteomes" id="UP000694924"/>
    </source>
</evidence>
<keyword evidence="2 10" id="KW-0396">Initiation factor</keyword>
<feature type="region of interest" description="Disordered" evidence="6">
    <location>
        <begin position="121"/>
        <end position="194"/>
    </location>
</feature>
<feature type="compositionally biased region" description="Basic residues" evidence="6">
    <location>
        <begin position="897"/>
        <end position="909"/>
    </location>
</feature>
<feature type="compositionally biased region" description="Basic residues" evidence="6">
    <location>
        <begin position="760"/>
        <end position="772"/>
    </location>
</feature>